<evidence type="ECO:0000313" key="2">
    <source>
        <dbReference type="EMBL" id="KYP43131.1"/>
    </source>
</evidence>
<dbReference type="AlphaFoldDB" id="A0A151RKP4"/>
<evidence type="ECO:0000313" key="3">
    <source>
        <dbReference type="Proteomes" id="UP000075243"/>
    </source>
</evidence>
<dbReference type="EMBL" id="KQ483682">
    <property type="protein sequence ID" value="KYP43131.1"/>
    <property type="molecule type" value="Genomic_DNA"/>
</dbReference>
<feature type="region of interest" description="Disordered" evidence="1">
    <location>
        <begin position="1"/>
        <end position="27"/>
    </location>
</feature>
<protein>
    <submittedName>
        <fullName evidence="2">Uncharacterized protein</fullName>
    </submittedName>
</protein>
<name>A0A151RKP4_CAJCA</name>
<keyword evidence="3" id="KW-1185">Reference proteome</keyword>
<proteinExistence type="predicted"/>
<reference evidence="2" key="1">
    <citation type="journal article" date="2012" name="Nat. Biotechnol.">
        <title>Draft genome sequence of pigeonpea (Cajanus cajan), an orphan legume crop of resource-poor farmers.</title>
        <authorList>
            <person name="Varshney R.K."/>
            <person name="Chen W."/>
            <person name="Li Y."/>
            <person name="Bharti A.K."/>
            <person name="Saxena R.K."/>
            <person name="Schlueter J.A."/>
            <person name="Donoghue M.T."/>
            <person name="Azam S."/>
            <person name="Fan G."/>
            <person name="Whaley A.M."/>
            <person name="Farmer A.D."/>
            <person name="Sheridan J."/>
            <person name="Iwata A."/>
            <person name="Tuteja R."/>
            <person name="Penmetsa R.V."/>
            <person name="Wu W."/>
            <person name="Upadhyaya H.D."/>
            <person name="Yang S.P."/>
            <person name="Shah T."/>
            <person name="Saxena K.B."/>
            <person name="Michael T."/>
            <person name="McCombie W.R."/>
            <person name="Yang B."/>
            <person name="Zhang G."/>
            <person name="Yang H."/>
            <person name="Wang J."/>
            <person name="Spillane C."/>
            <person name="Cook D.R."/>
            <person name="May G.D."/>
            <person name="Xu X."/>
            <person name="Jackson S.A."/>
        </authorList>
    </citation>
    <scope>NUCLEOTIDE SEQUENCE [LARGE SCALE GENOMIC DNA]</scope>
</reference>
<sequence length="158" mass="18058">MKSPATKVGKKKKSHAHDQSPPPKDESPIRAIACLNKIDDMRRFEETEDCFILGFDPSAVVPLSLGSSTDDLSVIAEKGQVACRDYPHSRHLCLKFPFNTTPHETHCEMCYCYVCDSAAPCKYWTGLHMHCNAENNRLWVFQRRIYKSQQLRLDNSQP</sequence>
<dbReference type="Gramene" id="C.cajan_34871.t">
    <property type="protein sequence ID" value="C.cajan_34871.t"/>
    <property type="gene ID" value="C.cajan_34871"/>
</dbReference>
<evidence type="ECO:0000256" key="1">
    <source>
        <dbReference type="SAM" id="MobiDB-lite"/>
    </source>
</evidence>
<dbReference type="OMA" id="AAPCENW"/>
<dbReference type="PANTHER" id="PTHR33443">
    <property type="entry name" value="ZGC:112980"/>
    <property type="match status" value="1"/>
</dbReference>
<accession>A0A151RKP4</accession>
<dbReference type="Proteomes" id="UP000075243">
    <property type="component" value="Unassembled WGS sequence"/>
</dbReference>
<dbReference type="InterPro" id="IPR053234">
    <property type="entry name" value="RPM1_Interactor"/>
</dbReference>
<organism evidence="2 3">
    <name type="scientific">Cajanus cajan</name>
    <name type="common">Pigeon pea</name>
    <name type="synonym">Cajanus indicus</name>
    <dbReference type="NCBI Taxonomy" id="3821"/>
    <lineage>
        <taxon>Eukaryota</taxon>
        <taxon>Viridiplantae</taxon>
        <taxon>Streptophyta</taxon>
        <taxon>Embryophyta</taxon>
        <taxon>Tracheophyta</taxon>
        <taxon>Spermatophyta</taxon>
        <taxon>Magnoliopsida</taxon>
        <taxon>eudicotyledons</taxon>
        <taxon>Gunneridae</taxon>
        <taxon>Pentapetalae</taxon>
        <taxon>rosids</taxon>
        <taxon>fabids</taxon>
        <taxon>Fabales</taxon>
        <taxon>Fabaceae</taxon>
        <taxon>Papilionoideae</taxon>
        <taxon>50 kb inversion clade</taxon>
        <taxon>NPAAA clade</taxon>
        <taxon>indigoferoid/millettioid clade</taxon>
        <taxon>Phaseoleae</taxon>
        <taxon>Cajanus</taxon>
    </lineage>
</organism>
<dbReference type="PANTHER" id="PTHR33443:SF30">
    <property type="entry name" value="SARCOSINE DEHYDROGENASE-2C PROTEIN"/>
    <property type="match status" value="1"/>
</dbReference>
<dbReference type="STRING" id="3821.A0A151RKP4"/>
<gene>
    <name evidence="2" type="ORF">KK1_035420</name>
</gene>